<accession>A0A177DUZ8</accession>
<dbReference type="Proteomes" id="UP000077248">
    <property type="component" value="Unassembled WGS sequence"/>
</dbReference>
<organism evidence="1 2">
    <name type="scientific">Alternaria alternata</name>
    <name type="common">Alternaria rot fungus</name>
    <name type="synonym">Torula alternata</name>
    <dbReference type="NCBI Taxonomy" id="5599"/>
    <lineage>
        <taxon>Eukaryota</taxon>
        <taxon>Fungi</taxon>
        <taxon>Dikarya</taxon>
        <taxon>Ascomycota</taxon>
        <taxon>Pezizomycotina</taxon>
        <taxon>Dothideomycetes</taxon>
        <taxon>Pleosporomycetidae</taxon>
        <taxon>Pleosporales</taxon>
        <taxon>Pleosporineae</taxon>
        <taxon>Pleosporaceae</taxon>
        <taxon>Alternaria</taxon>
        <taxon>Alternaria sect. Alternaria</taxon>
        <taxon>Alternaria alternata complex</taxon>
    </lineage>
</organism>
<dbReference type="OMA" id="FLFETTM"/>
<evidence type="ECO:0000313" key="2">
    <source>
        <dbReference type="Proteomes" id="UP000077248"/>
    </source>
</evidence>
<dbReference type="AlphaFoldDB" id="A0A177DUZ8"/>
<evidence type="ECO:0008006" key="3">
    <source>
        <dbReference type="Google" id="ProtNLM"/>
    </source>
</evidence>
<dbReference type="VEuPathDB" id="FungiDB:CC77DRAFT_1092673"/>
<reference evidence="1 2" key="1">
    <citation type="submission" date="2016-05" db="EMBL/GenBank/DDBJ databases">
        <title>Comparative analysis of secretome profiles of manganese(II)-oxidizing ascomycete fungi.</title>
        <authorList>
            <consortium name="DOE Joint Genome Institute"/>
            <person name="Zeiner C.A."/>
            <person name="Purvine S.O."/>
            <person name="Zink E.M."/>
            <person name="Wu S."/>
            <person name="Pasa-Tolic L."/>
            <person name="Chaput D.L."/>
            <person name="Haridas S."/>
            <person name="Grigoriev I.V."/>
            <person name="Santelli C.M."/>
            <person name="Hansel C.M."/>
        </authorList>
    </citation>
    <scope>NUCLEOTIDE SEQUENCE [LARGE SCALE GENOMIC DNA]</scope>
    <source>
        <strain evidence="1 2">SRC1lrK2f</strain>
    </source>
</reference>
<protein>
    <recommendedName>
        <fullName evidence="3">Fungal N-terminal domain-containing protein</fullName>
    </recommendedName>
</protein>
<dbReference type="EMBL" id="KV441473">
    <property type="protein sequence ID" value="OAG23318.1"/>
    <property type="molecule type" value="Genomic_DNA"/>
</dbReference>
<dbReference type="SUPFAM" id="SSF48403">
    <property type="entry name" value="Ankyrin repeat"/>
    <property type="match status" value="1"/>
</dbReference>
<keyword evidence="2" id="KW-1185">Reference proteome</keyword>
<name>A0A177DUZ8_ALTAL</name>
<gene>
    <name evidence="1" type="ORF">CC77DRAFT_1092673</name>
</gene>
<sequence>MSAGLEFAAGIFAIIGVAEVTVRTGREVHGFLRDISGAPEEIDRLCTTVKETTLLAETVKQILETLASRKPADTTDRITALFESALKSLQRELQNLRILNARFRGVSNKTWSRVKYVLDERKVNKMFNNLERAKSLLANSLHVASRQRSDDQHLETLKRHNTTQKLLASTKRNQATLIQGQELLGRLAVCHYQETKRASKEIAIAHQEHLIEHQRTRDVLSAKLEDVIVTQFEKYRISRARSVSTRDVFFFGERRDMIMAYLLIVKPHLEVALANLFNDGISTFPPHYISWLQSEYENLIASAAQEEATKHPQSTATSLDRWHYSEETKSRHLTTPRRVIGQSKIRSTTQEAHYANLYLSTPAIAHKSSYTHTTPFGSLRLQTSRRASRSKLRRPDEEASFTFTCGIGRSLHAIHAHFLRNASGPSNPRLCAQLSVFTLAESETHYNQLFASASAHEIDDALRQGVISPYEINREGRNLCLYYAAEHTRIDLFDYLASQGIGVSNLNHDVSLVAGLFMRSIVDHDRVAFERTVDHIIPQVYESSSFLFETTMNMLLWDYYKGRSRSLLGEQIQRLQQEGLISESVILNDDPWDWPSVAGIIAPLFEIDAAYINTMGSLGRNRIQRCYCVIDHEGSPGDPMAIEEIANALIRAGIDVHHRDHDGLTPSMYAKRCGAWDGWCSALARNGLRIEDVVREEKAEWLLEEGWREHWVERYEEIWKPVDHGSVLAQKTEDGE</sequence>
<dbReference type="GeneID" id="29115236"/>
<dbReference type="KEGG" id="aalt:CC77DRAFT_1092673"/>
<dbReference type="InterPro" id="IPR036770">
    <property type="entry name" value="Ankyrin_rpt-contain_sf"/>
</dbReference>
<dbReference type="RefSeq" id="XP_018388739.1">
    <property type="nucleotide sequence ID" value="XM_018529642.1"/>
</dbReference>
<proteinExistence type="predicted"/>
<evidence type="ECO:0000313" key="1">
    <source>
        <dbReference type="EMBL" id="OAG23318.1"/>
    </source>
</evidence>